<keyword evidence="3" id="KW-1185">Reference proteome</keyword>
<gene>
    <name evidence="2" type="ORF">M422DRAFT_270438</name>
</gene>
<evidence type="ECO:0000313" key="3">
    <source>
        <dbReference type="Proteomes" id="UP000054279"/>
    </source>
</evidence>
<evidence type="ECO:0000256" key="1">
    <source>
        <dbReference type="SAM" id="SignalP"/>
    </source>
</evidence>
<feature type="chain" id="PRO_5002204794" evidence="1">
    <location>
        <begin position="18"/>
        <end position="104"/>
    </location>
</feature>
<accession>A0A0C9UH59</accession>
<proteinExistence type="predicted"/>
<dbReference type="EMBL" id="KN837310">
    <property type="protein sequence ID" value="KIJ28297.1"/>
    <property type="molecule type" value="Genomic_DNA"/>
</dbReference>
<dbReference type="Proteomes" id="UP000054279">
    <property type="component" value="Unassembled WGS sequence"/>
</dbReference>
<dbReference type="AlphaFoldDB" id="A0A0C9UH59"/>
<feature type="signal peptide" evidence="1">
    <location>
        <begin position="1"/>
        <end position="17"/>
    </location>
</feature>
<sequence>MLLQVVYVYLGFPFTHATNGKKVACDRCVHHKTNCTYWSPQDLIVQKKLKSIGKSVTSIDANSEVQNCLQAKSFYHQYNLQARYWALDSGEPAPDEEMLTEQKS</sequence>
<reference evidence="2 3" key="1">
    <citation type="submission" date="2014-06" db="EMBL/GenBank/DDBJ databases">
        <title>Evolutionary Origins and Diversification of the Mycorrhizal Mutualists.</title>
        <authorList>
            <consortium name="DOE Joint Genome Institute"/>
            <consortium name="Mycorrhizal Genomics Consortium"/>
            <person name="Kohler A."/>
            <person name="Kuo A."/>
            <person name="Nagy L.G."/>
            <person name="Floudas D."/>
            <person name="Copeland A."/>
            <person name="Barry K.W."/>
            <person name="Cichocki N."/>
            <person name="Veneault-Fourrey C."/>
            <person name="LaButti K."/>
            <person name="Lindquist E.A."/>
            <person name="Lipzen A."/>
            <person name="Lundell T."/>
            <person name="Morin E."/>
            <person name="Murat C."/>
            <person name="Riley R."/>
            <person name="Ohm R."/>
            <person name="Sun H."/>
            <person name="Tunlid A."/>
            <person name="Henrissat B."/>
            <person name="Grigoriev I.V."/>
            <person name="Hibbett D.S."/>
            <person name="Martin F."/>
        </authorList>
    </citation>
    <scope>NUCLEOTIDE SEQUENCE [LARGE SCALE GENOMIC DNA]</scope>
    <source>
        <strain evidence="2 3">SS14</strain>
    </source>
</reference>
<protein>
    <submittedName>
        <fullName evidence="2">Uncharacterized protein</fullName>
    </submittedName>
</protein>
<name>A0A0C9UH59_SPHS4</name>
<organism evidence="2 3">
    <name type="scientific">Sphaerobolus stellatus (strain SS14)</name>
    <dbReference type="NCBI Taxonomy" id="990650"/>
    <lineage>
        <taxon>Eukaryota</taxon>
        <taxon>Fungi</taxon>
        <taxon>Dikarya</taxon>
        <taxon>Basidiomycota</taxon>
        <taxon>Agaricomycotina</taxon>
        <taxon>Agaricomycetes</taxon>
        <taxon>Phallomycetidae</taxon>
        <taxon>Geastrales</taxon>
        <taxon>Sphaerobolaceae</taxon>
        <taxon>Sphaerobolus</taxon>
    </lineage>
</organism>
<keyword evidence="1" id="KW-0732">Signal</keyword>
<evidence type="ECO:0000313" key="2">
    <source>
        <dbReference type="EMBL" id="KIJ28297.1"/>
    </source>
</evidence>
<dbReference type="HOGENOM" id="CLU_2251771_0_0_1"/>